<name>A0AAV7T1X9_PLEWA</name>
<protein>
    <submittedName>
        <fullName evidence="1">Uncharacterized protein</fullName>
    </submittedName>
</protein>
<evidence type="ECO:0000313" key="1">
    <source>
        <dbReference type="EMBL" id="KAJ1170235.1"/>
    </source>
</evidence>
<dbReference type="Proteomes" id="UP001066276">
    <property type="component" value="Chromosome 4_1"/>
</dbReference>
<comment type="caution">
    <text evidence="1">The sequence shown here is derived from an EMBL/GenBank/DDBJ whole genome shotgun (WGS) entry which is preliminary data.</text>
</comment>
<gene>
    <name evidence="1" type="ORF">NDU88_002116</name>
</gene>
<organism evidence="1 2">
    <name type="scientific">Pleurodeles waltl</name>
    <name type="common">Iberian ribbed newt</name>
    <dbReference type="NCBI Taxonomy" id="8319"/>
    <lineage>
        <taxon>Eukaryota</taxon>
        <taxon>Metazoa</taxon>
        <taxon>Chordata</taxon>
        <taxon>Craniata</taxon>
        <taxon>Vertebrata</taxon>
        <taxon>Euteleostomi</taxon>
        <taxon>Amphibia</taxon>
        <taxon>Batrachia</taxon>
        <taxon>Caudata</taxon>
        <taxon>Salamandroidea</taxon>
        <taxon>Salamandridae</taxon>
        <taxon>Pleurodelinae</taxon>
        <taxon>Pleurodeles</taxon>
    </lineage>
</organism>
<dbReference type="EMBL" id="JANPWB010000007">
    <property type="protein sequence ID" value="KAJ1170235.1"/>
    <property type="molecule type" value="Genomic_DNA"/>
</dbReference>
<dbReference type="AlphaFoldDB" id="A0AAV7T1X9"/>
<reference evidence="1" key="1">
    <citation type="journal article" date="2022" name="bioRxiv">
        <title>Sequencing and chromosome-scale assembly of the giantPleurodeles waltlgenome.</title>
        <authorList>
            <person name="Brown T."/>
            <person name="Elewa A."/>
            <person name="Iarovenko S."/>
            <person name="Subramanian E."/>
            <person name="Araus A.J."/>
            <person name="Petzold A."/>
            <person name="Susuki M."/>
            <person name="Suzuki K.-i.T."/>
            <person name="Hayashi T."/>
            <person name="Toyoda A."/>
            <person name="Oliveira C."/>
            <person name="Osipova E."/>
            <person name="Leigh N.D."/>
            <person name="Simon A."/>
            <person name="Yun M.H."/>
        </authorList>
    </citation>
    <scope>NUCLEOTIDE SEQUENCE</scope>
    <source>
        <strain evidence="1">20211129_DDA</strain>
        <tissue evidence="1">Liver</tissue>
    </source>
</reference>
<proteinExistence type="predicted"/>
<accession>A0AAV7T1X9</accession>
<evidence type="ECO:0000313" key="2">
    <source>
        <dbReference type="Proteomes" id="UP001066276"/>
    </source>
</evidence>
<sequence>MSHCTCDCLPAHASLNINERRERNNAFGNHSDTEPVLLFCKALYDILLGVWTHPASGPSMDCSVSHRHQLAQIDLLCLRHHPPPEGFVTQTALGVPALKQVPPIPPHRDSRQLDAALRSTNTSRVLSHFSHALWDSVECLLSSISDNVRPALMSLIRDGQQDARLAVRAGMDSTDSIGQIMVASVAIRRRAWLAASNFSSPV</sequence>
<keyword evidence="2" id="KW-1185">Reference proteome</keyword>
<dbReference type="Gene3D" id="1.10.287.3160">
    <property type="match status" value="1"/>
</dbReference>